<keyword evidence="1" id="KW-0812">Transmembrane</keyword>
<dbReference type="Proteomes" id="UP000316270">
    <property type="component" value="Chromosome 5"/>
</dbReference>
<dbReference type="InterPro" id="IPR025363">
    <property type="entry name" value="DUF4267"/>
</dbReference>
<accession>A0A517L5Z9</accession>
<dbReference type="AlphaFoldDB" id="A0A517L5Z9"/>
<keyword evidence="3" id="KW-1185">Reference proteome</keyword>
<dbReference type="EMBL" id="CP042189">
    <property type="protein sequence ID" value="QDS71066.1"/>
    <property type="molecule type" value="Genomic_DNA"/>
</dbReference>
<protein>
    <submittedName>
        <fullName evidence="2">Uncharacterized protein</fullName>
    </submittedName>
</protein>
<feature type="transmembrane region" description="Helical" evidence="1">
    <location>
        <begin position="138"/>
        <end position="158"/>
    </location>
</feature>
<reference evidence="2 3" key="1">
    <citation type="submission" date="2019-07" db="EMBL/GenBank/DDBJ databases">
        <title>Finished genome of Venturia effusa.</title>
        <authorList>
            <person name="Young C.A."/>
            <person name="Cox M.P."/>
            <person name="Ganley A.R.D."/>
            <person name="David W.J."/>
        </authorList>
    </citation>
    <scope>NUCLEOTIDE SEQUENCE [LARGE SCALE GENOMIC DNA]</scope>
    <source>
        <strain evidence="3">albino</strain>
    </source>
</reference>
<gene>
    <name evidence="2" type="ORF">FKW77_008780</name>
</gene>
<sequence>MATISRNPFSNLPPPAECLAILVGTAELTIFGLAGFANPAKWAEGFGIPTIPPSATQQHPGAIKASSAETTKDKEVQDAQTALIAACAVRNIQNGLVMLTFGLVLKDRKALGIVAALNVITTAGDYLAVRWYGVKEAAFGHAIGVVNSLLIGGSLLYWQRNDPWWWNA</sequence>
<evidence type="ECO:0000313" key="2">
    <source>
        <dbReference type="EMBL" id="QDS71066.1"/>
    </source>
</evidence>
<dbReference type="Pfam" id="PF14087">
    <property type="entry name" value="DUF4267"/>
    <property type="match status" value="1"/>
</dbReference>
<organism evidence="2 3">
    <name type="scientific">Venturia effusa</name>
    <dbReference type="NCBI Taxonomy" id="50376"/>
    <lineage>
        <taxon>Eukaryota</taxon>
        <taxon>Fungi</taxon>
        <taxon>Dikarya</taxon>
        <taxon>Ascomycota</taxon>
        <taxon>Pezizomycotina</taxon>
        <taxon>Dothideomycetes</taxon>
        <taxon>Pleosporomycetidae</taxon>
        <taxon>Venturiales</taxon>
        <taxon>Venturiaceae</taxon>
        <taxon>Venturia</taxon>
    </lineage>
</organism>
<proteinExistence type="predicted"/>
<keyword evidence="1" id="KW-0472">Membrane</keyword>
<dbReference type="OrthoDB" id="3905156at2759"/>
<feature type="transmembrane region" description="Helical" evidence="1">
    <location>
        <begin position="110"/>
        <end position="132"/>
    </location>
</feature>
<evidence type="ECO:0000256" key="1">
    <source>
        <dbReference type="SAM" id="Phobius"/>
    </source>
</evidence>
<evidence type="ECO:0000313" key="3">
    <source>
        <dbReference type="Proteomes" id="UP000316270"/>
    </source>
</evidence>
<name>A0A517L5Z9_9PEZI</name>
<keyword evidence="1" id="KW-1133">Transmembrane helix</keyword>